<evidence type="ECO:0000256" key="2">
    <source>
        <dbReference type="ARBA" id="ARBA00022801"/>
    </source>
</evidence>
<dbReference type="InterPro" id="IPR029058">
    <property type="entry name" value="AB_hydrolase_fold"/>
</dbReference>
<sequence length="315" mass="33593">MALDQATLKFLAGMAEAGGPAAKPLWELSPAEARIASGGLKELYGPGPEVRSSTDHVLTGHDGGTFRVRVLLPTEEPTAVVLYLHGGGWVLEDLDGYDTLGRQLAQKSGAAVVLAEYRKAPEHPFPVPVEDAWTALEWTAAHATKLAGGTAPLFVAGDSAGGTLAAVVARRARDADGPELAGQILVYPATDADLGRPSYSEPENQTFLTTEFMQWFWDHYLPDPAKRSAPDASPLRAESLAGLPPALVITGEHDVLRDEGEAYAERLRAEHVAVEHHRWAGQMHAFFSLVNVLPASAEALELVAGKIRDGSFAPN</sequence>
<feature type="domain" description="Alpha/beta hydrolase fold-3" evidence="4">
    <location>
        <begin position="81"/>
        <end position="287"/>
    </location>
</feature>
<dbReference type="RefSeq" id="WP_345151225.1">
    <property type="nucleotide sequence ID" value="NZ_BAABEO010000017.1"/>
</dbReference>
<evidence type="ECO:0000259" key="4">
    <source>
        <dbReference type="Pfam" id="PF07859"/>
    </source>
</evidence>
<comment type="similarity">
    <text evidence="1">Belongs to the 'GDXG' lipolytic enzyme family.</text>
</comment>
<protein>
    <submittedName>
        <fullName evidence="5">Alpha/beta hydrolase</fullName>
    </submittedName>
</protein>
<evidence type="ECO:0000313" key="6">
    <source>
        <dbReference type="Proteomes" id="UP001500752"/>
    </source>
</evidence>
<dbReference type="SUPFAM" id="SSF53474">
    <property type="entry name" value="alpha/beta-Hydrolases"/>
    <property type="match status" value="1"/>
</dbReference>
<evidence type="ECO:0000256" key="1">
    <source>
        <dbReference type="ARBA" id="ARBA00010515"/>
    </source>
</evidence>
<dbReference type="InterPro" id="IPR050300">
    <property type="entry name" value="GDXG_lipolytic_enzyme"/>
</dbReference>
<dbReference type="PANTHER" id="PTHR48081:SF8">
    <property type="entry name" value="ALPHA_BETA HYDROLASE FOLD-3 DOMAIN-CONTAINING PROTEIN-RELATED"/>
    <property type="match status" value="1"/>
</dbReference>
<reference evidence="6" key="1">
    <citation type="journal article" date="2019" name="Int. J. Syst. Evol. Microbiol.">
        <title>The Global Catalogue of Microorganisms (GCM) 10K type strain sequencing project: providing services to taxonomists for standard genome sequencing and annotation.</title>
        <authorList>
            <consortium name="The Broad Institute Genomics Platform"/>
            <consortium name="The Broad Institute Genome Sequencing Center for Infectious Disease"/>
            <person name="Wu L."/>
            <person name="Ma J."/>
        </authorList>
    </citation>
    <scope>NUCLEOTIDE SEQUENCE [LARGE SCALE GENOMIC DNA]</scope>
    <source>
        <strain evidence="6">JCM 30742</strain>
    </source>
</reference>
<dbReference type="PROSITE" id="PS01174">
    <property type="entry name" value="LIPASE_GDXG_SER"/>
    <property type="match status" value="1"/>
</dbReference>
<dbReference type="Proteomes" id="UP001500752">
    <property type="component" value="Unassembled WGS sequence"/>
</dbReference>
<dbReference type="PANTHER" id="PTHR48081">
    <property type="entry name" value="AB HYDROLASE SUPERFAMILY PROTEIN C4A8.06C"/>
    <property type="match status" value="1"/>
</dbReference>
<keyword evidence="6" id="KW-1185">Reference proteome</keyword>
<dbReference type="Gene3D" id="3.40.50.1820">
    <property type="entry name" value="alpha/beta hydrolase"/>
    <property type="match status" value="1"/>
</dbReference>
<feature type="active site" evidence="3">
    <location>
        <position position="159"/>
    </location>
</feature>
<evidence type="ECO:0000313" key="5">
    <source>
        <dbReference type="EMBL" id="GAA3686975.1"/>
    </source>
</evidence>
<organism evidence="5 6">
    <name type="scientific">Arthrobacter ginkgonis</name>
    <dbReference type="NCBI Taxonomy" id="1630594"/>
    <lineage>
        <taxon>Bacteria</taxon>
        <taxon>Bacillati</taxon>
        <taxon>Actinomycetota</taxon>
        <taxon>Actinomycetes</taxon>
        <taxon>Micrococcales</taxon>
        <taxon>Micrococcaceae</taxon>
        <taxon>Arthrobacter</taxon>
    </lineage>
</organism>
<dbReference type="InterPro" id="IPR033140">
    <property type="entry name" value="Lipase_GDXG_put_SER_AS"/>
</dbReference>
<dbReference type="EMBL" id="BAABEO010000017">
    <property type="protein sequence ID" value="GAA3686975.1"/>
    <property type="molecule type" value="Genomic_DNA"/>
</dbReference>
<accession>A0ABP7CGG9</accession>
<dbReference type="InterPro" id="IPR013094">
    <property type="entry name" value="AB_hydrolase_3"/>
</dbReference>
<keyword evidence="2 5" id="KW-0378">Hydrolase</keyword>
<dbReference type="GO" id="GO:0016787">
    <property type="term" value="F:hydrolase activity"/>
    <property type="evidence" value="ECO:0007669"/>
    <property type="project" value="UniProtKB-KW"/>
</dbReference>
<proteinExistence type="inferred from homology"/>
<gene>
    <name evidence="5" type="ORF">GCM10023081_25390</name>
</gene>
<dbReference type="Pfam" id="PF07859">
    <property type="entry name" value="Abhydrolase_3"/>
    <property type="match status" value="1"/>
</dbReference>
<name>A0ABP7CGG9_9MICC</name>
<evidence type="ECO:0000256" key="3">
    <source>
        <dbReference type="PROSITE-ProRule" id="PRU10038"/>
    </source>
</evidence>
<comment type="caution">
    <text evidence="5">The sequence shown here is derived from an EMBL/GenBank/DDBJ whole genome shotgun (WGS) entry which is preliminary data.</text>
</comment>